<accession>A0A8S9QMS0</accession>
<reference evidence="2" key="1">
    <citation type="submission" date="2019-12" db="EMBL/GenBank/DDBJ databases">
        <title>Genome sequencing and annotation of Brassica cretica.</title>
        <authorList>
            <person name="Studholme D.J."/>
            <person name="Sarris P."/>
        </authorList>
    </citation>
    <scope>NUCLEOTIDE SEQUENCE</scope>
    <source>
        <strain evidence="2">PFS-109/04</strain>
        <tissue evidence="2">Leaf</tissue>
    </source>
</reference>
<evidence type="ECO:0000313" key="3">
    <source>
        <dbReference type="Proteomes" id="UP000712600"/>
    </source>
</evidence>
<evidence type="ECO:0000256" key="1">
    <source>
        <dbReference type="SAM" id="MobiDB-lite"/>
    </source>
</evidence>
<name>A0A8S9QMS0_BRACR</name>
<dbReference type="GO" id="GO:0008641">
    <property type="term" value="F:ubiquitin-like modifier activating enzyme activity"/>
    <property type="evidence" value="ECO:0007669"/>
    <property type="project" value="InterPro"/>
</dbReference>
<sequence>MVKSDMSDTHNHGEEISADTYATLMRHQFNLESLGDRLQKIENTIASMKDKWRRGYEAMRDFTDSTKDTKVDQHANYVTLAENGVVKNIIPAIASTNAIISAACALETLKIVSRCSKTLANYLKYMPCTTRSNKETQLLFSSDPASLERSIRKEVRSSWIDNNACSSLDFRQPPSTQALVPSTDSRSPPSTEDTHISSTDIFHPTSIDSSVLTSIDTEPRDMVATLILVRDERGDLHDQEGPPYILLLRVAVELRFSNDHVYPPAGTIVSKVILPSSAFFARLICACVPLGRLFISPGRAVGIQDEPCELVCVGRGGSWPASRPAPPVLPNRGFLLPRS</sequence>
<dbReference type="SUPFAM" id="SSF69572">
    <property type="entry name" value="Activating enzymes of the ubiquitin-like proteins"/>
    <property type="match status" value="1"/>
</dbReference>
<comment type="caution">
    <text evidence="2">The sequence shown here is derived from an EMBL/GenBank/DDBJ whole genome shotgun (WGS) entry which is preliminary data.</text>
</comment>
<dbReference type="Gene3D" id="3.40.50.720">
    <property type="entry name" value="NAD(P)-binding Rossmann-like Domain"/>
    <property type="match status" value="1"/>
</dbReference>
<dbReference type="InterPro" id="IPR035985">
    <property type="entry name" value="Ubiquitin-activating_enz"/>
</dbReference>
<dbReference type="Proteomes" id="UP000712600">
    <property type="component" value="Unassembled WGS sequence"/>
</dbReference>
<feature type="region of interest" description="Disordered" evidence="1">
    <location>
        <begin position="168"/>
        <end position="202"/>
    </location>
</feature>
<dbReference type="EMBL" id="QGKX02000996">
    <property type="protein sequence ID" value="KAF3553673.1"/>
    <property type="molecule type" value="Genomic_DNA"/>
</dbReference>
<feature type="compositionally biased region" description="Polar residues" evidence="1">
    <location>
        <begin position="173"/>
        <end position="202"/>
    </location>
</feature>
<dbReference type="AlphaFoldDB" id="A0A8S9QMS0"/>
<gene>
    <name evidence="2" type="ORF">F2Q69_00013629</name>
</gene>
<protein>
    <submittedName>
        <fullName evidence="2">Uncharacterized protein</fullName>
    </submittedName>
</protein>
<evidence type="ECO:0000313" key="2">
    <source>
        <dbReference type="EMBL" id="KAF3553673.1"/>
    </source>
</evidence>
<organism evidence="2 3">
    <name type="scientific">Brassica cretica</name>
    <name type="common">Mustard</name>
    <dbReference type="NCBI Taxonomy" id="69181"/>
    <lineage>
        <taxon>Eukaryota</taxon>
        <taxon>Viridiplantae</taxon>
        <taxon>Streptophyta</taxon>
        <taxon>Embryophyta</taxon>
        <taxon>Tracheophyta</taxon>
        <taxon>Spermatophyta</taxon>
        <taxon>Magnoliopsida</taxon>
        <taxon>eudicotyledons</taxon>
        <taxon>Gunneridae</taxon>
        <taxon>Pentapetalae</taxon>
        <taxon>rosids</taxon>
        <taxon>malvids</taxon>
        <taxon>Brassicales</taxon>
        <taxon>Brassicaceae</taxon>
        <taxon>Brassiceae</taxon>
        <taxon>Brassica</taxon>
    </lineage>
</organism>
<proteinExistence type="predicted"/>